<dbReference type="Pfam" id="PF07574">
    <property type="entry name" value="SMC_Nse1"/>
    <property type="match status" value="1"/>
</dbReference>
<dbReference type="EC" id="2.3.2.27" evidence="1"/>
<dbReference type="Gramene" id="KZM87233">
    <property type="protein sequence ID" value="KZM87233"/>
    <property type="gene ID" value="DCAR_024367"/>
</dbReference>
<keyword evidence="1" id="KW-0862">Zinc</keyword>
<feature type="region of interest" description="Disordered" evidence="2">
    <location>
        <begin position="177"/>
        <end position="237"/>
    </location>
</feature>
<evidence type="ECO:0000313" key="4">
    <source>
        <dbReference type="Proteomes" id="UP000077755"/>
    </source>
</evidence>
<keyword evidence="1" id="KW-0479">Metal-binding</keyword>
<keyword evidence="1" id="KW-0833">Ubl conjugation pathway</keyword>
<dbReference type="AlphaFoldDB" id="A0A161X473"/>
<comment type="similarity">
    <text evidence="1">Belongs to the NSE1 family.</text>
</comment>
<dbReference type="GO" id="GO:0008270">
    <property type="term" value="F:zinc ion binding"/>
    <property type="evidence" value="ECO:0007669"/>
    <property type="project" value="UniProtKB-KW"/>
</dbReference>
<dbReference type="Gene3D" id="3.90.1150.220">
    <property type="match status" value="1"/>
</dbReference>
<comment type="subunit">
    <text evidence="1">Component of the Smc5-Smc6 complex.</text>
</comment>
<gene>
    <name evidence="3" type="ORF">DCAR_0728252</name>
</gene>
<feature type="compositionally biased region" description="Polar residues" evidence="2">
    <location>
        <begin position="208"/>
        <end position="218"/>
    </location>
</feature>
<keyword evidence="1" id="KW-0233">DNA recombination</keyword>
<evidence type="ECO:0000256" key="2">
    <source>
        <dbReference type="SAM" id="MobiDB-lite"/>
    </source>
</evidence>
<reference evidence="3" key="1">
    <citation type="journal article" date="2016" name="Nat. Genet.">
        <title>A high-quality carrot genome assembly provides new insights into carotenoid accumulation and asterid genome evolution.</title>
        <authorList>
            <person name="Iorizzo M."/>
            <person name="Ellison S."/>
            <person name="Senalik D."/>
            <person name="Zeng P."/>
            <person name="Satapoomin P."/>
            <person name="Huang J."/>
            <person name="Bowman M."/>
            <person name="Iovene M."/>
            <person name="Sanseverino W."/>
            <person name="Cavagnaro P."/>
            <person name="Yildiz M."/>
            <person name="Macko-Podgorni A."/>
            <person name="Moranska E."/>
            <person name="Grzebelus E."/>
            <person name="Grzebelus D."/>
            <person name="Ashrafi H."/>
            <person name="Zheng Z."/>
            <person name="Cheng S."/>
            <person name="Spooner D."/>
            <person name="Van Deynze A."/>
            <person name="Simon P."/>
        </authorList>
    </citation>
    <scope>NUCLEOTIDE SEQUENCE</scope>
    <source>
        <tissue evidence="3">Leaf</tissue>
    </source>
</reference>
<evidence type="ECO:0000256" key="1">
    <source>
        <dbReference type="RuleBase" id="RU368018"/>
    </source>
</evidence>
<organism evidence="3 4">
    <name type="scientific">Daucus carota subsp. sativus</name>
    <name type="common">Carrot</name>
    <dbReference type="NCBI Taxonomy" id="79200"/>
    <lineage>
        <taxon>Eukaryota</taxon>
        <taxon>Viridiplantae</taxon>
        <taxon>Streptophyta</taxon>
        <taxon>Embryophyta</taxon>
        <taxon>Tracheophyta</taxon>
        <taxon>Spermatophyta</taxon>
        <taxon>Magnoliopsida</taxon>
        <taxon>eudicotyledons</taxon>
        <taxon>Gunneridae</taxon>
        <taxon>Pentapetalae</taxon>
        <taxon>asterids</taxon>
        <taxon>campanulids</taxon>
        <taxon>Apiales</taxon>
        <taxon>Apiaceae</taxon>
        <taxon>Apioideae</taxon>
        <taxon>Scandiceae</taxon>
        <taxon>Daucinae</taxon>
        <taxon>Daucus</taxon>
        <taxon>Daucus sect. Daucus</taxon>
    </lineage>
</organism>
<dbReference type="GO" id="GO:0000724">
    <property type="term" value="P:double-strand break repair via homologous recombination"/>
    <property type="evidence" value="ECO:0007669"/>
    <property type="project" value="TreeGrafter"/>
</dbReference>
<name>A0A161X473_DAUCS</name>
<proteinExistence type="inferred from homology"/>
<dbReference type="EMBL" id="CP093349">
    <property type="protein sequence ID" value="WOH08804.1"/>
    <property type="molecule type" value="Genomic_DNA"/>
</dbReference>
<accession>A0A161X473</accession>
<dbReference type="PANTHER" id="PTHR20973:SF0">
    <property type="entry name" value="NON-STRUCTURAL MAINTENANCE OF CHROMOSOMES ELEMENT 1 HOMOLOG"/>
    <property type="match status" value="1"/>
</dbReference>
<keyword evidence="1" id="KW-0227">DNA damage</keyword>
<dbReference type="Proteomes" id="UP000077755">
    <property type="component" value="Chromosome 7"/>
</dbReference>
<comment type="catalytic activity">
    <reaction evidence="1">
        <text>S-ubiquitinyl-[E2 ubiquitin-conjugating enzyme]-L-cysteine + [acceptor protein]-L-lysine = [E2 ubiquitin-conjugating enzyme]-L-cysteine + N(6)-ubiquitinyl-[acceptor protein]-L-lysine.</text>
        <dbReference type="EC" id="2.3.2.27"/>
    </reaction>
</comment>
<dbReference type="GO" id="GO:0005634">
    <property type="term" value="C:nucleus"/>
    <property type="evidence" value="ECO:0007669"/>
    <property type="project" value="UniProtKB-SubCell"/>
</dbReference>
<keyword evidence="4" id="KW-1185">Reference proteome</keyword>
<dbReference type="PANTHER" id="PTHR20973">
    <property type="entry name" value="NON-SMC ELEMENT 1-RELATED"/>
    <property type="match status" value="1"/>
</dbReference>
<dbReference type="InterPro" id="IPR011513">
    <property type="entry name" value="Nse1"/>
</dbReference>
<keyword evidence="1" id="KW-0808">Transferase</keyword>
<keyword evidence="1" id="KW-0234">DNA repair</keyword>
<reference evidence="3" key="2">
    <citation type="submission" date="2022-03" db="EMBL/GenBank/DDBJ databases">
        <title>Draft title - Genomic analysis of global carrot germplasm unveils the trajectory of domestication and the origin of high carotenoid orange carrot.</title>
        <authorList>
            <person name="Iorizzo M."/>
            <person name="Ellison S."/>
            <person name="Senalik D."/>
            <person name="Macko-Podgorni A."/>
            <person name="Grzebelus D."/>
            <person name="Bostan H."/>
            <person name="Rolling W."/>
            <person name="Curaba J."/>
            <person name="Simon P."/>
        </authorList>
    </citation>
    <scope>NUCLEOTIDE SEQUENCE</scope>
    <source>
        <tissue evidence="3">Leaf</tissue>
    </source>
</reference>
<feature type="compositionally biased region" description="Polar residues" evidence="2">
    <location>
        <begin position="227"/>
        <end position="237"/>
    </location>
</feature>
<keyword evidence="1" id="KW-0863">Zinc-finger</keyword>
<sequence>MSSLSWRHHTLIQSLLSRGPLKESEFRSIFTKITANRSDNDRLFHDYLKKINSCLAYVQFELRAFRNQYDGTVYYGGVNNVADEQSKLGTKYTVPQIAFYKGIVPNGGGPESQGVSSQVPAAFRNFSLSQKERTLDELGLCQIIYNPYNLLAERICPGCGPQWDYSVPKSEFVVHEEELQNGNSQNEPPPEPPRRKKQIRSRTEDDTSGSGPSQTCTVKSEMRTTRRSSQLVGASQI</sequence>
<protein>
    <recommendedName>
        <fullName evidence="1">Non-structural maintenance of chromosomes element 1 homolog</fullName>
        <ecNumber evidence="1">2.3.2.27</ecNumber>
    </recommendedName>
</protein>
<evidence type="ECO:0000313" key="3">
    <source>
        <dbReference type="EMBL" id="WOH08804.1"/>
    </source>
</evidence>
<dbReference type="GO" id="GO:0061630">
    <property type="term" value="F:ubiquitin protein ligase activity"/>
    <property type="evidence" value="ECO:0007669"/>
    <property type="project" value="UniProtKB-EC"/>
</dbReference>
<dbReference type="GO" id="GO:0030915">
    <property type="term" value="C:Smc5-Smc6 complex"/>
    <property type="evidence" value="ECO:0007669"/>
    <property type="project" value="UniProtKB-UniRule"/>
</dbReference>
<keyword evidence="1" id="KW-0539">Nucleus</keyword>
<comment type="subcellular location">
    <subcellularLocation>
        <location evidence="1">Nucleus</location>
    </subcellularLocation>
</comment>